<dbReference type="InterPro" id="IPR040072">
    <property type="entry name" value="Methyltransferase_A"/>
</dbReference>
<dbReference type="Proteomes" id="UP001497512">
    <property type="component" value="Chromosome 3"/>
</dbReference>
<proteinExistence type="predicted"/>
<name>A0ABP0UCT2_9BRYO</name>
<dbReference type="InterPro" id="IPR013785">
    <property type="entry name" value="Aldolase_TIM"/>
</dbReference>
<evidence type="ECO:0000256" key="10">
    <source>
        <dbReference type="ARBA" id="ARBA00023004"/>
    </source>
</evidence>
<dbReference type="NCBIfam" id="TIGR00048">
    <property type="entry name" value="rRNA_mod_RlmN"/>
    <property type="match status" value="1"/>
</dbReference>
<dbReference type="Pfam" id="PF04055">
    <property type="entry name" value="Radical_SAM"/>
    <property type="match status" value="1"/>
</dbReference>
<dbReference type="SFLD" id="SFLDG01062">
    <property type="entry name" value="methyltransferase_(Class_A)"/>
    <property type="match status" value="1"/>
</dbReference>
<evidence type="ECO:0000256" key="5">
    <source>
        <dbReference type="ARBA" id="ARBA00022552"/>
    </source>
</evidence>
<keyword evidence="10" id="KW-0408">Iron</keyword>
<evidence type="ECO:0000256" key="8">
    <source>
        <dbReference type="ARBA" id="ARBA00022691"/>
    </source>
</evidence>
<dbReference type="PANTHER" id="PTHR30544:SF8">
    <property type="entry name" value="RADICAL SAM SUPERFAMILY PROTEIN"/>
    <property type="match status" value="1"/>
</dbReference>
<evidence type="ECO:0000313" key="13">
    <source>
        <dbReference type="EMBL" id="CAK9218801.1"/>
    </source>
</evidence>
<keyword evidence="11" id="KW-0411">Iron-sulfur</keyword>
<keyword evidence="5" id="KW-0698">rRNA processing</keyword>
<dbReference type="InterPro" id="IPR004383">
    <property type="entry name" value="rRNA_lsu_MTrfase_RlmN/Cfr"/>
</dbReference>
<keyword evidence="4" id="KW-0963">Cytoplasm</keyword>
<comment type="cofactor">
    <cofactor evidence="1">
        <name>[4Fe-4S] cluster</name>
        <dbReference type="ChEBI" id="CHEBI:49883"/>
    </cofactor>
</comment>
<keyword evidence="7" id="KW-0808">Transferase</keyword>
<dbReference type="InterPro" id="IPR058240">
    <property type="entry name" value="rSAM_sf"/>
</dbReference>
<keyword evidence="14" id="KW-1185">Reference proteome</keyword>
<evidence type="ECO:0000256" key="7">
    <source>
        <dbReference type="ARBA" id="ARBA00022679"/>
    </source>
</evidence>
<dbReference type="CDD" id="cd01335">
    <property type="entry name" value="Radical_SAM"/>
    <property type="match status" value="1"/>
</dbReference>
<dbReference type="PROSITE" id="PS51918">
    <property type="entry name" value="RADICAL_SAM"/>
    <property type="match status" value="1"/>
</dbReference>
<organism evidence="13 14">
    <name type="scientific">Sphagnum troendelagicum</name>
    <dbReference type="NCBI Taxonomy" id="128251"/>
    <lineage>
        <taxon>Eukaryota</taxon>
        <taxon>Viridiplantae</taxon>
        <taxon>Streptophyta</taxon>
        <taxon>Embryophyta</taxon>
        <taxon>Bryophyta</taxon>
        <taxon>Sphagnophytina</taxon>
        <taxon>Sphagnopsida</taxon>
        <taxon>Sphagnales</taxon>
        <taxon>Sphagnaceae</taxon>
        <taxon>Sphagnum</taxon>
    </lineage>
</organism>
<dbReference type="PIRSF" id="PIRSF006004">
    <property type="entry name" value="CHP00048"/>
    <property type="match status" value="1"/>
</dbReference>
<comment type="subcellular location">
    <subcellularLocation>
        <location evidence="2">Cytoplasm</location>
    </subcellularLocation>
</comment>
<protein>
    <recommendedName>
        <fullName evidence="12">Radical SAM core domain-containing protein</fullName>
    </recommendedName>
</protein>
<keyword evidence="3" id="KW-0004">4Fe-4S</keyword>
<dbReference type="InterPro" id="IPR027492">
    <property type="entry name" value="RNA_MTrfase_RlmN"/>
</dbReference>
<sequence length="417" mass="45586">MFSCGKRREQRGEDLYTSVHAMAIRSTVVDMEPTKHVPLQRPQQQQRKHSVFDGEILKSELKSIGVKPLHVLTIWTYVLRHVDTEAHDVPGLPHAAVEMVKEKFSTLTSHVLTQQTSADGSTTKLLIRLQSGQSVEAVIMRHDAGAGKYAGGPRQGGPRATLCVSSQVGCQMGCTFCATGTMGLKGNLSAGEILEQLVHASRITPIRNIVFMGMGEPLNNYKSVVEAASAMTGRCFSLSPTHITISTVGVVPRILSLPNDLPGVNLAISLHAPTQELRSQIVPTSRAYPLHKLMAASIFYQKTSGRSVLVEYVMLAGINDSEEVAKELGELLKDQKVVVNLIPYNPITTSTFKPTSQEDCTHFQRILRENYGLRTTIRQEMGQDINSACGQLVVGQTPEPPASSLLHVVDIEELCKE</sequence>
<dbReference type="EMBL" id="OZ019895">
    <property type="protein sequence ID" value="CAK9218801.1"/>
    <property type="molecule type" value="Genomic_DNA"/>
</dbReference>
<dbReference type="SUPFAM" id="SSF102114">
    <property type="entry name" value="Radical SAM enzymes"/>
    <property type="match status" value="1"/>
</dbReference>
<dbReference type="PANTHER" id="PTHR30544">
    <property type="entry name" value="23S RRNA METHYLTRANSFERASE"/>
    <property type="match status" value="1"/>
</dbReference>
<keyword evidence="6" id="KW-0489">Methyltransferase</keyword>
<evidence type="ECO:0000259" key="12">
    <source>
        <dbReference type="PROSITE" id="PS51918"/>
    </source>
</evidence>
<evidence type="ECO:0000256" key="6">
    <source>
        <dbReference type="ARBA" id="ARBA00022603"/>
    </source>
</evidence>
<evidence type="ECO:0000256" key="2">
    <source>
        <dbReference type="ARBA" id="ARBA00004496"/>
    </source>
</evidence>
<dbReference type="Gene3D" id="3.20.20.70">
    <property type="entry name" value="Aldolase class I"/>
    <property type="match status" value="1"/>
</dbReference>
<evidence type="ECO:0000256" key="9">
    <source>
        <dbReference type="ARBA" id="ARBA00022723"/>
    </source>
</evidence>
<keyword evidence="9" id="KW-0479">Metal-binding</keyword>
<dbReference type="SFLD" id="SFLDF00275">
    <property type="entry name" value="adenosine_C2_methyltransferase"/>
    <property type="match status" value="1"/>
</dbReference>
<keyword evidence="8" id="KW-0949">S-adenosyl-L-methionine</keyword>
<evidence type="ECO:0000256" key="1">
    <source>
        <dbReference type="ARBA" id="ARBA00001966"/>
    </source>
</evidence>
<feature type="domain" description="Radical SAM core" evidence="12">
    <location>
        <begin position="156"/>
        <end position="384"/>
    </location>
</feature>
<accession>A0ABP0UCT2</accession>
<evidence type="ECO:0000256" key="11">
    <source>
        <dbReference type="ARBA" id="ARBA00023014"/>
    </source>
</evidence>
<evidence type="ECO:0000313" key="14">
    <source>
        <dbReference type="Proteomes" id="UP001497512"/>
    </source>
</evidence>
<evidence type="ECO:0000256" key="4">
    <source>
        <dbReference type="ARBA" id="ARBA00022490"/>
    </source>
</evidence>
<dbReference type="SFLD" id="SFLDS00029">
    <property type="entry name" value="Radical_SAM"/>
    <property type="match status" value="1"/>
</dbReference>
<gene>
    <name evidence="13" type="ORF">CSSPTR1EN2_LOCUS14166</name>
</gene>
<dbReference type="InterPro" id="IPR007197">
    <property type="entry name" value="rSAM"/>
</dbReference>
<evidence type="ECO:0000256" key="3">
    <source>
        <dbReference type="ARBA" id="ARBA00022485"/>
    </source>
</evidence>
<reference evidence="13" key="1">
    <citation type="submission" date="2024-02" db="EMBL/GenBank/DDBJ databases">
        <authorList>
            <consortium name="ELIXIR-Norway"/>
            <consortium name="Elixir Norway"/>
        </authorList>
    </citation>
    <scope>NUCLEOTIDE SEQUENCE</scope>
</reference>